<dbReference type="AlphaFoldDB" id="C0QSZ9"/>
<keyword evidence="2" id="KW-0808">Transferase</keyword>
<keyword evidence="3" id="KW-1185">Reference proteome</keyword>
<dbReference type="eggNOG" id="COG1926">
    <property type="taxonomic scope" value="Bacteria"/>
</dbReference>
<dbReference type="CDD" id="cd06223">
    <property type="entry name" value="PRTases_typeI"/>
    <property type="match status" value="1"/>
</dbReference>
<organism evidence="2 3">
    <name type="scientific">Persephonella marina (strain DSM 14350 / EX-H1)</name>
    <dbReference type="NCBI Taxonomy" id="123214"/>
    <lineage>
        <taxon>Bacteria</taxon>
        <taxon>Pseudomonadati</taxon>
        <taxon>Aquificota</taxon>
        <taxon>Aquificia</taxon>
        <taxon>Aquificales</taxon>
        <taxon>Hydrogenothermaceae</taxon>
        <taxon>Persephonella</taxon>
    </lineage>
</organism>
<protein>
    <submittedName>
        <fullName evidence="2">Phosphoribosyltransferase</fullName>
    </submittedName>
</protein>
<dbReference type="Proteomes" id="UP000001366">
    <property type="component" value="Chromosome"/>
</dbReference>
<dbReference type="Pfam" id="PF00156">
    <property type="entry name" value="Pribosyltran"/>
    <property type="match status" value="1"/>
</dbReference>
<dbReference type="SUPFAM" id="SSF53271">
    <property type="entry name" value="PRTase-like"/>
    <property type="match status" value="1"/>
</dbReference>
<dbReference type="Gene3D" id="3.30.1310.20">
    <property type="entry name" value="PRTase-like"/>
    <property type="match status" value="1"/>
</dbReference>
<dbReference type="HOGENOM" id="CLU_083583_0_0_0"/>
<dbReference type="Gene3D" id="3.40.50.2020">
    <property type="match status" value="1"/>
</dbReference>
<gene>
    <name evidence="2" type="ordered locus">PERMA_0016</name>
</gene>
<dbReference type="PaxDb" id="123214-PERMA_0016"/>
<evidence type="ECO:0000313" key="3">
    <source>
        <dbReference type="Proteomes" id="UP000001366"/>
    </source>
</evidence>
<evidence type="ECO:0000313" key="2">
    <source>
        <dbReference type="EMBL" id="ACO03824.1"/>
    </source>
</evidence>
<sequence>MGRFYEDKSLRDKEFVFENRDEAGEKLAEFLKDIIDKNSIVLAIPSGGVPIGIKISEKLKIPFDLIPVKKLTFPWNPEAGFGAVTVEGDTFINEEAVRMTGITEDIIKKQKEKTINVLRERNRKFRENRPFPDLKGKTVIIVDDGLASGYTMLAAISMVKRKKPEKIIVAVPTCSKSSVDRIISESDAVVCLNYRTGYPYAVADAYKEWYDLTDQDVLYYLKKEEKDA</sequence>
<dbReference type="InterPro" id="IPR000836">
    <property type="entry name" value="PRTase_dom"/>
</dbReference>
<dbReference type="OrthoDB" id="9810066at2"/>
<dbReference type="GO" id="GO:0016757">
    <property type="term" value="F:glycosyltransferase activity"/>
    <property type="evidence" value="ECO:0007669"/>
    <property type="project" value="UniProtKB-KW"/>
</dbReference>
<dbReference type="STRING" id="123214.PERMA_0016"/>
<reference evidence="2 3" key="1">
    <citation type="journal article" date="2009" name="J. Bacteriol.">
        <title>Complete and draft genome sequences of six members of the Aquificales.</title>
        <authorList>
            <person name="Reysenbach A.L."/>
            <person name="Hamamura N."/>
            <person name="Podar M."/>
            <person name="Griffiths E."/>
            <person name="Ferreira S."/>
            <person name="Hochstein R."/>
            <person name="Heidelberg J."/>
            <person name="Johnson J."/>
            <person name="Mead D."/>
            <person name="Pohorille A."/>
            <person name="Sarmiento M."/>
            <person name="Schweighofer K."/>
            <person name="Seshadri R."/>
            <person name="Voytek M.A."/>
        </authorList>
    </citation>
    <scope>NUCLEOTIDE SEQUENCE [LARGE SCALE GENOMIC DNA]</scope>
    <source>
        <strain evidence="3">DSM 14350 / EX-H1</strain>
    </source>
</reference>
<dbReference type="KEGG" id="pmx:PERMA_0016"/>
<evidence type="ECO:0000259" key="1">
    <source>
        <dbReference type="Pfam" id="PF00156"/>
    </source>
</evidence>
<accession>C0QSZ9</accession>
<proteinExistence type="predicted"/>
<name>C0QSZ9_PERMH</name>
<dbReference type="EMBL" id="CP001230">
    <property type="protein sequence ID" value="ACO03824.1"/>
    <property type="molecule type" value="Genomic_DNA"/>
</dbReference>
<dbReference type="InterPro" id="IPR029057">
    <property type="entry name" value="PRTase-like"/>
</dbReference>
<feature type="domain" description="Phosphoribosyltransferase" evidence="1">
    <location>
        <begin position="106"/>
        <end position="173"/>
    </location>
</feature>
<keyword evidence="2" id="KW-0328">Glycosyltransferase</keyword>